<gene>
    <name evidence="2" type="ORF">RRG08_029406</name>
</gene>
<evidence type="ECO:0000256" key="1">
    <source>
        <dbReference type="SAM" id="MobiDB-lite"/>
    </source>
</evidence>
<comment type="caution">
    <text evidence="2">The sequence shown here is derived from an EMBL/GenBank/DDBJ whole genome shotgun (WGS) entry which is preliminary data.</text>
</comment>
<sequence>MHETKYPALRAVTPIVSESGESMAGSNKTQDIQGEKNGVFPDLNIPKIGMEILKRKAESSEMDNSSRPINIDRHNVTHGEFYLKTPMEMFCTRDDKEPERSAQAHQDLIFEKLVSTEEASENWLTPLPVVHGRVMSPVERMSYIRTVVDDVDDDFMSSSFNSISRSSSFSNSRSISLALARRNLRRNHSGGDVAPCGGTARRATPGVHPGPAGTELMDHLMSLASGENRELTVESGGNWLWEWLTYLIVNG</sequence>
<protein>
    <submittedName>
        <fullName evidence="2">Uncharacterized protein</fullName>
    </submittedName>
</protein>
<evidence type="ECO:0000313" key="2">
    <source>
        <dbReference type="EMBL" id="KAK3760374.1"/>
    </source>
</evidence>
<reference evidence="2" key="1">
    <citation type="journal article" date="2023" name="G3 (Bethesda)">
        <title>A reference genome for the long-term kleptoplast-retaining sea slug Elysia crispata morphotype clarki.</title>
        <authorList>
            <person name="Eastman K.E."/>
            <person name="Pendleton A.L."/>
            <person name="Shaikh M.A."/>
            <person name="Suttiyut T."/>
            <person name="Ogas R."/>
            <person name="Tomko P."/>
            <person name="Gavelis G."/>
            <person name="Widhalm J.R."/>
            <person name="Wisecaver J.H."/>
        </authorList>
    </citation>
    <scope>NUCLEOTIDE SEQUENCE</scope>
    <source>
        <strain evidence="2">ECLA1</strain>
    </source>
</reference>
<name>A0AAE0Z040_9GAST</name>
<dbReference type="AlphaFoldDB" id="A0AAE0Z040"/>
<proteinExistence type="predicted"/>
<dbReference type="EMBL" id="JAWDGP010004990">
    <property type="protein sequence ID" value="KAK3760374.1"/>
    <property type="molecule type" value="Genomic_DNA"/>
</dbReference>
<keyword evidence="3" id="KW-1185">Reference proteome</keyword>
<feature type="region of interest" description="Disordered" evidence="1">
    <location>
        <begin position="19"/>
        <end position="40"/>
    </location>
</feature>
<evidence type="ECO:0000313" key="3">
    <source>
        <dbReference type="Proteomes" id="UP001283361"/>
    </source>
</evidence>
<accession>A0AAE0Z040</accession>
<organism evidence="2 3">
    <name type="scientific">Elysia crispata</name>
    <name type="common">lettuce slug</name>
    <dbReference type="NCBI Taxonomy" id="231223"/>
    <lineage>
        <taxon>Eukaryota</taxon>
        <taxon>Metazoa</taxon>
        <taxon>Spiralia</taxon>
        <taxon>Lophotrochozoa</taxon>
        <taxon>Mollusca</taxon>
        <taxon>Gastropoda</taxon>
        <taxon>Heterobranchia</taxon>
        <taxon>Euthyneura</taxon>
        <taxon>Panpulmonata</taxon>
        <taxon>Sacoglossa</taxon>
        <taxon>Placobranchoidea</taxon>
        <taxon>Plakobranchidae</taxon>
        <taxon>Elysia</taxon>
    </lineage>
</organism>
<dbReference type="Proteomes" id="UP001283361">
    <property type="component" value="Unassembled WGS sequence"/>
</dbReference>